<evidence type="ECO:0000313" key="3">
    <source>
        <dbReference type="Proteomes" id="UP001500889"/>
    </source>
</evidence>
<gene>
    <name evidence="2" type="ORF">DMAD_02613</name>
</gene>
<sequence length="102" mass="11881">MRRRRGRRGSVEQKRRRLWQPPPSQSEEEEEPQEHNQQQHQQQQHQQPGSGWQGPQGAVIGPFVSQEVRTAVRGGMVWHHQTLHITWASGPAPDPEEARVWE</sequence>
<evidence type="ECO:0000256" key="1">
    <source>
        <dbReference type="SAM" id="MobiDB-lite"/>
    </source>
</evidence>
<evidence type="ECO:0000313" key="2">
    <source>
        <dbReference type="EMBL" id="BFG03325.1"/>
    </source>
</evidence>
<feature type="region of interest" description="Disordered" evidence="1">
    <location>
        <begin position="1"/>
        <end position="64"/>
    </location>
</feature>
<protein>
    <submittedName>
        <fullName evidence="2">Uncharacterized abhydrolase domain-containing protein</fullName>
    </submittedName>
</protein>
<dbReference type="AlphaFoldDB" id="A0AAU9G479"/>
<dbReference type="EMBL" id="AP029267">
    <property type="protein sequence ID" value="BFG03325.1"/>
    <property type="molecule type" value="Genomic_DNA"/>
</dbReference>
<organism evidence="2 3">
    <name type="scientific">Drosophila madeirensis</name>
    <name type="common">Fruit fly</name>
    <dbReference type="NCBI Taxonomy" id="30013"/>
    <lineage>
        <taxon>Eukaryota</taxon>
        <taxon>Metazoa</taxon>
        <taxon>Ecdysozoa</taxon>
        <taxon>Arthropoda</taxon>
        <taxon>Hexapoda</taxon>
        <taxon>Insecta</taxon>
        <taxon>Pterygota</taxon>
        <taxon>Neoptera</taxon>
        <taxon>Endopterygota</taxon>
        <taxon>Diptera</taxon>
        <taxon>Brachycera</taxon>
        <taxon>Muscomorpha</taxon>
        <taxon>Ephydroidea</taxon>
        <taxon>Drosophilidae</taxon>
        <taxon>Drosophila</taxon>
        <taxon>Sophophora</taxon>
    </lineage>
</organism>
<reference evidence="2 3" key="1">
    <citation type="submission" date="2024-02" db="EMBL/GenBank/DDBJ databases">
        <title>A chromosome-level genome assembly of Drosophila madeirensis, a fruit fly species endemic to Madeira island.</title>
        <authorList>
            <person name="Tomihara K."/>
            <person name="Llopart A."/>
            <person name="Yamamoto D."/>
        </authorList>
    </citation>
    <scope>NUCLEOTIDE SEQUENCE [LARGE SCALE GENOMIC DNA]</scope>
    <source>
        <strain evidence="2 3">RF1</strain>
    </source>
</reference>
<name>A0AAU9G479_DROMD</name>
<keyword evidence="3" id="KW-1185">Reference proteome</keyword>
<feature type="compositionally biased region" description="Basic residues" evidence="1">
    <location>
        <begin position="1"/>
        <end position="18"/>
    </location>
</feature>
<accession>A0AAU9G479</accession>
<dbReference type="Proteomes" id="UP001500889">
    <property type="component" value="Chromosome E"/>
</dbReference>
<proteinExistence type="predicted"/>
<feature type="compositionally biased region" description="Low complexity" evidence="1">
    <location>
        <begin position="35"/>
        <end position="56"/>
    </location>
</feature>